<proteinExistence type="predicted"/>
<dbReference type="RefSeq" id="WP_029334185.1">
    <property type="nucleotide sequence ID" value="NZ_UGGP01000001.1"/>
</dbReference>
<dbReference type="STRING" id="1397694.GCA_000702585_00884"/>
<keyword evidence="2" id="KW-0560">Oxidoreductase</keyword>
<dbReference type="SUPFAM" id="SSF50129">
    <property type="entry name" value="GroES-like"/>
    <property type="match status" value="1"/>
</dbReference>
<protein>
    <submittedName>
        <fullName evidence="4">Zinc-type alcohol dehydrogenase-like protein SA1988</fullName>
    </submittedName>
</protein>
<feature type="domain" description="Enoyl reductase (ER)" evidence="3">
    <location>
        <begin position="10"/>
        <end position="322"/>
    </location>
</feature>
<keyword evidence="1" id="KW-0521">NADP</keyword>
<evidence type="ECO:0000259" key="3">
    <source>
        <dbReference type="SMART" id="SM00829"/>
    </source>
</evidence>
<gene>
    <name evidence="4" type="ORF">NCTC13163_00367</name>
</gene>
<sequence length="326" mass="34721">MKAWLLDQPGLEHLHLGETERPTPGAGELLIKVEAVALNPVDYKVGTNGNPNWSYPHILGVDLVGEVVEVGSSLANIITGSRVAVHTSLGNNGGFAEYAVVDARACAVVPPDVSDEAAAAILCAGMTAYEAVMQKLNTRDKETILVHAGAGGVGGYAIQLAKKLGLKVFTTASPDNFDWVKALGADVAIDYNTEDVTERIMEETDGRGVDLILNTVGRDVATADLDRLAFSGQLAYIAGPPDTSNVKGFTLSPSIHEVALGAAHASEDERAIRNLAYMAEELMKLLEAGELNALVTDVLPFDRLKDGLEQLQTRKVRGKLIVRVRD</sequence>
<dbReference type="Pfam" id="PF08240">
    <property type="entry name" value="ADH_N"/>
    <property type="match status" value="1"/>
</dbReference>
<dbReference type="InterPro" id="IPR011032">
    <property type="entry name" value="GroES-like_sf"/>
</dbReference>
<reference evidence="4 5" key="1">
    <citation type="submission" date="2018-06" db="EMBL/GenBank/DDBJ databases">
        <authorList>
            <consortium name="Pathogen Informatics"/>
            <person name="Doyle S."/>
        </authorList>
    </citation>
    <scope>NUCLEOTIDE SEQUENCE [LARGE SCALE GENOMIC DNA]</scope>
    <source>
        <strain evidence="4 5">NCTC13163</strain>
    </source>
</reference>
<dbReference type="CDD" id="cd08271">
    <property type="entry name" value="MDR5"/>
    <property type="match status" value="1"/>
</dbReference>
<dbReference type="OrthoDB" id="9792162at2"/>
<dbReference type="InterPro" id="IPR036291">
    <property type="entry name" value="NAD(P)-bd_dom_sf"/>
</dbReference>
<organism evidence="4 5">
    <name type="scientific">Exiguobacterium aurantiacum</name>
    <dbReference type="NCBI Taxonomy" id="33987"/>
    <lineage>
        <taxon>Bacteria</taxon>
        <taxon>Bacillati</taxon>
        <taxon>Bacillota</taxon>
        <taxon>Bacilli</taxon>
        <taxon>Bacillales</taxon>
        <taxon>Bacillales Family XII. Incertae Sedis</taxon>
        <taxon>Exiguobacterium</taxon>
    </lineage>
</organism>
<dbReference type="Proteomes" id="UP000254060">
    <property type="component" value="Unassembled WGS sequence"/>
</dbReference>
<evidence type="ECO:0000313" key="4">
    <source>
        <dbReference type="EMBL" id="STO07022.1"/>
    </source>
</evidence>
<accession>A0A377FQC7</accession>
<name>A0A377FQC7_9BACL</name>
<evidence type="ECO:0000256" key="2">
    <source>
        <dbReference type="ARBA" id="ARBA00023002"/>
    </source>
</evidence>
<dbReference type="SUPFAM" id="SSF51735">
    <property type="entry name" value="NAD(P)-binding Rossmann-fold domains"/>
    <property type="match status" value="1"/>
</dbReference>
<dbReference type="InterPro" id="IPR020843">
    <property type="entry name" value="ER"/>
</dbReference>
<dbReference type="SMART" id="SM00829">
    <property type="entry name" value="PKS_ER"/>
    <property type="match status" value="1"/>
</dbReference>
<dbReference type="AlphaFoldDB" id="A0A377FQC7"/>
<dbReference type="InterPro" id="IPR013154">
    <property type="entry name" value="ADH-like_N"/>
</dbReference>
<dbReference type="PANTHER" id="PTHR48106">
    <property type="entry name" value="QUINONE OXIDOREDUCTASE PIG3-RELATED"/>
    <property type="match status" value="1"/>
</dbReference>
<dbReference type="EMBL" id="UGGP01000001">
    <property type="protein sequence ID" value="STO07022.1"/>
    <property type="molecule type" value="Genomic_DNA"/>
</dbReference>
<dbReference type="Pfam" id="PF00107">
    <property type="entry name" value="ADH_zinc_N"/>
    <property type="match status" value="1"/>
</dbReference>
<evidence type="ECO:0000256" key="1">
    <source>
        <dbReference type="ARBA" id="ARBA00022857"/>
    </source>
</evidence>
<dbReference type="Gene3D" id="3.90.180.10">
    <property type="entry name" value="Medium-chain alcohol dehydrogenases, catalytic domain"/>
    <property type="match status" value="1"/>
</dbReference>
<evidence type="ECO:0000313" key="5">
    <source>
        <dbReference type="Proteomes" id="UP000254060"/>
    </source>
</evidence>
<dbReference type="InterPro" id="IPR013149">
    <property type="entry name" value="ADH-like_C"/>
</dbReference>
<dbReference type="GO" id="GO:0016651">
    <property type="term" value="F:oxidoreductase activity, acting on NAD(P)H"/>
    <property type="evidence" value="ECO:0007669"/>
    <property type="project" value="TreeGrafter"/>
</dbReference>
<dbReference type="GO" id="GO:0070402">
    <property type="term" value="F:NADPH binding"/>
    <property type="evidence" value="ECO:0007669"/>
    <property type="project" value="TreeGrafter"/>
</dbReference>
<dbReference type="Gene3D" id="3.40.50.720">
    <property type="entry name" value="NAD(P)-binding Rossmann-like Domain"/>
    <property type="match status" value="1"/>
</dbReference>